<reference evidence="2" key="2">
    <citation type="submission" date="2011-02" db="EMBL/GenBank/DDBJ databases">
        <authorList>
            <person name="MacLean D."/>
        </authorList>
    </citation>
    <scope>NUCLEOTIDE SEQUENCE</scope>
</reference>
<protein>
    <submittedName>
        <fullName evidence="2">AlNc14C57G4278 protein</fullName>
    </submittedName>
</protein>
<gene>
    <name evidence="2" type="primary">AlNc14C57G4278</name>
    <name evidence="2" type="ORF">ALNC14_049520</name>
</gene>
<dbReference type="EMBL" id="FR824102">
    <property type="protein sequence ID" value="CCA18809.1"/>
    <property type="molecule type" value="Genomic_DNA"/>
</dbReference>
<reference evidence="2" key="1">
    <citation type="journal article" date="2011" name="PLoS Biol.">
        <title>Gene gain and loss during evolution of obligate parasitism in the white rust pathogen of Arabidopsis thaliana.</title>
        <authorList>
            <person name="Kemen E."/>
            <person name="Gardiner A."/>
            <person name="Schultz-Larsen T."/>
            <person name="Kemen A.C."/>
            <person name="Balmuth A.L."/>
            <person name="Robert-Seilaniantz A."/>
            <person name="Bailey K."/>
            <person name="Holub E."/>
            <person name="Studholme D.J."/>
            <person name="Maclean D."/>
            <person name="Jones J.D."/>
        </authorList>
    </citation>
    <scope>NUCLEOTIDE SEQUENCE</scope>
</reference>
<feature type="compositionally biased region" description="Basic and acidic residues" evidence="1">
    <location>
        <begin position="146"/>
        <end position="155"/>
    </location>
</feature>
<proteinExistence type="predicted"/>
<feature type="compositionally biased region" description="Basic residues" evidence="1">
    <location>
        <begin position="177"/>
        <end position="192"/>
    </location>
</feature>
<feature type="region of interest" description="Disordered" evidence="1">
    <location>
        <begin position="142"/>
        <end position="194"/>
    </location>
</feature>
<evidence type="ECO:0000313" key="2">
    <source>
        <dbReference type="EMBL" id="CCA18809.1"/>
    </source>
</evidence>
<organism evidence="2">
    <name type="scientific">Albugo laibachii Nc14</name>
    <dbReference type="NCBI Taxonomy" id="890382"/>
    <lineage>
        <taxon>Eukaryota</taxon>
        <taxon>Sar</taxon>
        <taxon>Stramenopiles</taxon>
        <taxon>Oomycota</taxon>
        <taxon>Peronosporomycetes</taxon>
        <taxon>Albuginales</taxon>
        <taxon>Albuginaceae</taxon>
        <taxon>Albugo</taxon>
    </lineage>
</organism>
<evidence type="ECO:0000256" key="1">
    <source>
        <dbReference type="SAM" id="MobiDB-lite"/>
    </source>
</evidence>
<sequence>MCEYGMKEFQVALSALADVESVFKKRCHQDLARALKSINSSNDASVDFISHDTKIANPEAKIVDSHAQEDDHKALDHAYSPVVDIVEDVSSENARAVISSDGDDPHPAGTARTSESKTVMLEIIPGTADQSRTRVQRCRSIPHAQTDGRRGDHPRSHGHGSGGLVKRSKVRTEKPPAKQRRPKQTQKDRKVKNNATLALARDAVTMHQEQLSFVTIQQILSDVVTYRMAAELLRKVSIHLIPTVTKTPNAFNAFNAKNQAAVEISGIGIYTPLSLNLMSRWHKAVVVLDQVDAAEEWLKSFEGEPMIGLSDPFQVKRRINSVNQLHNLNLMSYDMDLLSLVGKSPLIDGTVAAVLRRLFQAGKGVTLMPALLAVASDSNNIREMFDNNVTAHEVVFLNLGNDHCNVKDTSDRDSLIPQALCNVLQFLRDHSTCQRINRDVTSGEAVY</sequence>
<dbReference type="AlphaFoldDB" id="F0WC95"/>
<accession>F0WC95</accession>
<dbReference type="HOGENOM" id="CLU_613117_0_0_1"/>
<name>F0WC95_9STRA</name>
<feature type="region of interest" description="Disordered" evidence="1">
    <location>
        <begin position="97"/>
        <end position="117"/>
    </location>
</feature>